<feature type="domain" description="RNase III" evidence="1">
    <location>
        <begin position="111"/>
        <end position="257"/>
    </location>
</feature>
<organism evidence="2 3">
    <name type="scientific">Baudoinia panamericana (strain UAMH 10762)</name>
    <name type="common">Angels' share fungus</name>
    <name type="synonym">Baudoinia compniacensis (strain UAMH 10762)</name>
    <dbReference type="NCBI Taxonomy" id="717646"/>
    <lineage>
        <taxon>Eukaryota</taxon>
        <taxon>Fungi</taxon>
        <taxon>Dikarya</taxon>
        <taxon>Ascomycota</taxon>
        <taxon>Pezizomycotina</taxon>
        <taxon>Dothideomycetes</taxon>
        <taxon>Dothideomycetidae</taxon>
        <taxon>Mycosphaerellales</taxon>
        <taxon>Teratosphaeriaceae</taxon>
        <taxon>Baudoinia</taxon>
    </lineage>
</organism>
<dbReference type="OrthoDB" id="2281895at2759"/>
<evidence type="ECO:0000313" key="3">
    <source>
        <dbReference type="Proteomes" id="UP000011761"/>
    </source>
</evidence>
<dbReference type="CDD" id="cd00593">
    <property type="entry name" value="RIBOc"/>
    <property type="match status" value="1"/>
</dbReference>
<dbReference type="GO" id="GO:0005762">
    <property type="term" value="C:mitochondrial large ribosomal subunit"/>
    <property type="evidence" value="ECO:0007669"/>
    <property type="project" value="InterPro"/>
</dbReference>
<dbReference type="AlphaFoldDB" id="M2N617"/>
<dbReference type="InterPro" id="IPR036389">
    <property type="entry name" value="RNase_III_sf"/>
</dbReference>
<dbReference type="PANTHER" id="PTHR28160">
    <property type="entry name" value="54S RIBOSOMAL PROTEIN L15, MITOCHONDRIAL"/>
    <property type="match status" value="1"/>
</dbReference>
<dbReference type="eggNOG" id="ENOG502RXWY">
    <property type="taxonomic scope" value="Eukaryota"/>
</dbReference>
<keyword evidence="3" id="KW-1185">Reference proteome</keyword>
<dbReference type="InterPro" id="IPR000999">
    <property type="entry name" value="RNase_III_dom"/>
</dbReference>
<dbReference type="KEGG" id="bcom:BAUCODRAFT_74525"/>
<dbReference type="GO" id="GO:0004525">
    <property type="term" value="F:ribonuclease III activity"/>
    <property type="evidence" value="ECO:0007669"/>
    <property type="project" value="InterPro"/>
</dbReference>
<dbReference type="Pfam" id="PF14622">
    <property type="entry name" value="Ribonucleas_3_3"/>
    <property type="match status" value="1"/>
</dbReference>
<dbReference type="RefSeq" id="XP_007678762.1">
    <property type="nucleotide sequence ID" value="XM_007680572.1"/>
</dbReference>
<evidence type="ECO:0000313" key="2">
    <source>
        <dbReference type="EMBL" id="EMC94225.1"/>
    </source>
</evidence>
<dbReference type="Gene3D" id="1.10.1520.10">
    <property type="entry name" value="Ribonuclease III domain"/>
    <property type="match status" value="1"/>
</dbReference>
<dbReference type="STRING" id="717646.M2N617"/>
<dbReference type="GO" id="GO:0003735">
    <property type="term" value="F:structural constituent of ribosome"/>
    <property type="evidence" value="ECO:0007669"/>
    <property type="project" value="InterPro"/>
</dbReference>
<dbReference type="EMBL" id="KB445559">
    <property type="protein sequence ID" value="EMC94225.1"/>
    <property type="molecule type" value="Genomic_DNA"/>
</dbReference>
<reference evidence="2 3" key="1">
    <citation type="journal article" date="2012" name="PLoS Pathog.">
        <title>Diverse lifestyles and strategies of plant pathogenesis encoded in the genomes of eighteen Dothideomycetes fungi.</title>
        <authorList>
            <person name="Ohm R.A."/>
            <person name="Feau N."/>
            <person name="Henrissat B."/>
            <person name="Schoch C.L."/>
            <person name="Horwitz B.A."/>
            <person name="Barry K.W."/>
            <person name="Condon B.J."/>
            <person name="Copeland A.C."/>
            <person name="Dhillon B."/>
            <person name="Glaser F."/>
            <person name="Hesse C.N."/>
            <person name="Kosti I."/>
            <person name="LaButti K."/>
            <person name="Lindquist E.A."/>
            <person name="Lucas S."/>
            <person name="Salamov A.A."/>
            <person name="Bradshaw R.E."/>
            <person name="Ciuffetti L."/>
            <person name="Hamelin R.C."/>
            <person name="Kema G.H.J."/>
            <person name="Lawrence C."/>
            <person name="Scott J.A."/>
            <person name="Spatafora J.W."/>
            <person name="Turgeon B.G."/>
            <person name="de Wit P.J.G.M."/>
            <person name="Zhong S."/>
            <person name="Goodwin S.B."/>
            <person name="Grigoriev I.V."/>
        </authorList>
    </citation>
    <scope>NUCLEOTIDE SEQUENCE [LARGE SCALE GENOMIC DNA]</scope>
    <source>
        <strain evidence="2 3">UAMH 10762</strain>
    </source>
</reference>
<sequence>MAPSRAPFVCASCARSLRAQRLGPPTANRAFSATTIQHEKLSSDQPRWKQTPPAMRMAFRLRPVPKQPVWKVNDDPELLDEMYDAFVGRVGDAAKGQEGLQSTSGRDLLPEEIKWLAVTHKSFEHGAQGYNDRLAFLGKRIIDLQTSLALLNSPASPATATPADDRNIFRHAALENVDNMTAYGRAQVLAPSRLAKVAQGYGLDRVVRWKPRKSDNLQASGIDVVLAHAVYSIIGALALQRGGEVASRTARERVLQPLGLR</sequence>
<dbReference type="PANTHER" id="PTHR28160:SF1">
    <property type="entry name" value="LARGE RIBOSOMAL SUBUNIT PROTEIN ML57"/>
    <property type="match status" value="1"/>
</dbReference>
<dbReference type="HOGENOM" id="CLU_057354_0_0_1"/>
<gene>
    <name evidence="2" type="ORF">BAUCODRAFT_74525</name>
</gene>
<proteinExistence type="predicted"/>
<dbReference type="OMA" id="AHTMYAV"/>
<dbReference type="GO" id="GO:0006396">
    <property type="term" value="P:RNA processing"/>
    <property type="evidence" value="ECO:0007669"/>
    <property type="project" value="InterPro"/>
</dbReference>
<protein>
    <recommendedName>
        <fullName evidence="1">RNase III domain-containing protein</fullName>
    </recommendedName>
</protein>
<dbReference type="InterPro" id="IPR040030">
    <property type="entry name" value="Ribosomal_mL57"/>
</dbReference>
<dbReference type="FunFam" id="1.10.1520.10:FF:000018">
    <property type="entry name" value="RNase III domain protein"/>
    <property type="match status" value="1"/>
</dbReference>
<evidence type="ECO:0000259" key="1">
    <source>
        <dbReference type="Pfam" id="PF14622"/>
    </source>
</evidence>
<dbReference type="GO" id="GO:0032543">
    <property type="term" value="P:mitochondrial translation"/>
    <property type="evidence" value="ECO:0007669"/>
    <property type="project" value="InterPro"/>
</dbReference>
<accession>M2N617</accession>
<dbReference type="GeneID" id="19116893"/>
<name>M2N617_BAUPA</name>
<dbReference type="SUPFAM" id="SSF69065">
    <property type="entry name" value="RNase III domain-like"/>
    <property type="match status" value="1"/>
</dbReference>
<dbReference type="Proteomes" id="UP000011761">
    <property type="component" value="Unassembled WGS sequence"/>
</dbReference>